<evidence type="ECO:0000313" key="2">
    <source>
        <dbReference type="Proteomes" id="UP000262004"/>
    </source>
</evidence>
<evidence type="ECO:0000313" key="1">
    <source>
        <dbReference type="EMBL" id="BBD77302.1"/>
    </source>
</evidence>
<keyword evidence="2" id="KW-1185">Reference proteome</keyword>
<name>A0A2Z6DYB1_HYDTE</name>
<reference evidence="1 2" key="1">
    <citation type="submission" date="2018-04" db="EMBL/GenBank/DDBJ databases">
        <title>Complete genome sequence of Hydrogenophilus thermoluteolus TH-1.</title>
        <authorList>
            <person name="Arai H."/>
        </authorList>
    </citation>
    <scope>NUCLEOTIDE SEQUENCE [LARGE SCALE GENOMIC DNA]</scope>
    <source>
        <strain evidence="1 2">TH-1</strain>
    </source>
</reference>
<protein>
    <submittedName>
        <fullName evidence="1">Uncharacterized protein</fullName>
    </submittedName>
</protein>
<accession>A0A2Z6DYB1</accession>
<dbReference type="KEGG" id="htl:HPTL_1038"/>
<sequence>MMVLSEWQNDVALLEHAIAAKLIALGVNWEDGAALHRLAREIFHCQDRETLHRCLYSTKLQERVLAELVGLSQLMLHLMAHSAQEGVELHAGPIWKAFARALYQEGEAMGVLSVSPRS</sequence>
<dbReference type="AlphaFoldDB" id="A0A2Z6DYB1"/>
<dbReference type="Proteomes" id="UP000262004">
    <property type="component" value="Chromosome"/>
</dbReference>
<dbReference type="EMBL" id="AP018558">
    <property type="protein sequence ID" value="BBD77302.1"/>
    <property type="molecule type" value="Genomic_DNA"/>
</dbReference>
<organism evidence="1 2">
    <name type="scientific">Hydrogenophilus thermoluteolus</name>
    <name type="common">Pseudomonas hydrogenothermophila</name>
    <dbReference type="NCBI Taxonomy" id="297"/>
    <lineage>
        <taxon>Bacteria</taxon>
        <taxon>Pseudomonadati</taxon>
        <taxon>Pseudomonadota</taxon>
        <taxon>Hydrogenophilia</taxon>
        <taxon>Hydrogenophilales</taxon>
        <taxon>Hydrogenophilaceae</taxon>
        <taxon>Hydrogenophilus</taxon>
    </lineage>
</organism>
<proteinExistence type="predicted"/>
<gene>
    <name evidence="1" type="ORF">HPTL_1038</name>
</gene>
<dbReference type="RefSeq" id="WP_145981791.1">
    <property type="nucleotide sequence ID" value="NZ_AP018558.1"/>
</dbReference>